<keyword evidence="1" id="KW-0472">Membrane</keyword>
<accession>A0A7W7T7D0</accession>
<gene>
    <name evidence="3" type="ORF">F4559_005277</name>
</gene>
<sequence>MFDTTPDSSDRLDALMKRARGRHRADGTPTVVFASAEGGSGPPGRLRRSLRRWLPAPDVPLPRRAVVVGGVVGVLLAVATALWWQRPTVEAPSDLPVAAVAVTREPDGPVVDVTGAVPTPGLVTLPGGARVSDAIAKAGGVNPGTDLAGLNLARKVADGEQIAVGVRPTADAASGGRLDINTATKEQLDALPGVGPVTAQRILDRRQRRGPFTSLDQLGEIEGIGDARLARLAELIRL</sequence>
<evidence type="ECO:0000313" key="3">
    <source>
        <dbReference type="EMBL" id="MBB4967918.1"/>
    </source>
</evidence>
<evidence type="ECO:0000313" key="4">
    <source>
        <dbReference type="Proteomes" id="UP000542674"/>
    </source>
</evidence>
<dbReference type="Pfam" id="PF10531">
    <property type="entry name" value="SLBB"/>
    <property type="match status" value="1"/>
</dbReference>
<evidence type="ECO:0000256" key="1">
    <source>
        <dbReference type="SAM" id="Phobius"/>
    </source>
</evidence>
<dbReference type="Gene3D" id="1.10.150.310">
    <property type="entry name" value="Tex RuvX-like domain-like"/>
    <property type="match status" value="1"/>
</dbReference>
<dbReference type="Pfam" id="PF12836">
    <property type="entry name" value="HHH_3"/>
    <property type="match status" value="1"/>
</dbReference>
<dbReference type="AlphaFoldDB" id="A0A7W7T7D0"/>
<evidence type="ECO:0000259" key="2">
    <source>
        <dbReference type="SMART" id="SM00278"/>
    </source>
</evidence>
<dbReference type="InterPro" id="IPR010994">
    <property type="entry name" value="RuvA_2-like"/>
</dbReference>
<feature type="transmembrane region" description="Helical" evidence="1">
    <location>
        <begin position="65"/>
        <end position="84"/>
    </location>
</feature>
<dbReference type="InterPro" id="IPR051675">
    <property type="entry name" value="Endo/Exo/Phosphatase_dom_1"/>
</dbReference>
<dbReference type="GO" id="GO:0015628">
    <property type="term" value="P:protein secretion by the type II secretion system"/>
    <property type="evidence" value="ECO:0007669"/>
    <property type="project" value="TreeGrafter"/>
</dbReference>
<organism evidence="3 4">
    <name type="scientific">Saccharothrix violaceirubra</name>
    <dbReference type="NCBI Taxonomy" id="413306"/>
    <lineage>
        <taxon>Bacteria</taxon>
        <taxon>Bacillati</taxon>
        <taxon>Actinomycetota</taxon>
        <taxon>Actinomycetes</taxon>
        <taxon>Pseudonocardiales</taxon>
        <taxon>Pseudonocardiaceae</taxon>
        <taxon>Saccharothrix</taxon>
    </lineage>
</organism>
<dbReference type="Gene3D" id="3.10.560.10">
    <property type="entry name" value="Outer membrane lipoprotein wza domain like"/>
    <property type="match status" value="1"/>
</dbReference>
<keyword evidence="1" id="KW-1133">Transmembrane helix</keyword>
<dbReference type="GO" id="GO:0003677">
    <property type="term" value="F:DNA binding"/>
    <property type="evidence" value="ECO:0007669"/>
    <property type="project" value="InterPro"/>
</dbReference>
<reference evidence="3 4" key="1">
    <citation type="submission" date="2020-08" db="EMBL/GenBank/DDBJ databases">
        <title>Sequencing the genomes of 1000 actinobacteria strains.</title>
        <authorList>
            <person name="Klenk H.-P."/>
        </authorList>
    </citation>
    <scope>NUCLEOTIDE SEQUENCE [LARGE SCALE GENOMIC DNA]</scope>
    <source>
        <strain evidence="3 4">DSM 45084</strain>
    </source>
</reference>
<dbReference type="Proteomes" id="UP000542674">
    <property type="component" value="Unassembled WGS sequence"/>
</dbReference>
<dbReference type="PANTHER" id="PTHR21180:SF32">
    <property type="entry name" value="ENDONUCLEASE_EXONUCLEASE_PHOSPHATASE FAMILY DOMAIN-CONTAINING PROTEIN 1"/>
    <property type="match status" value="1"/>
</dbReference>
<keyword evidence="1" id="KW-0812">Transmembrane</keyword>
<feature type="domain" description="Helix-hairpin-helix DNA-binding motif class 1" evidence="2">
    <location>
        <begin position="186"/>
        <end position="205"/>
    </location>
</feature>
<proteinExistence type="predicted"/>
<feature type="domain" description="Helix-hairpin-helix DNA-binding motif class 1" evidence="2">
    <location>
        <begin position="216"/>
        <end position="235"/>
    </location>
</feature>
<dbReference type="SUPFAM" id="SSF47781">
    <property type="entry name" value="RuvA domain 2-like"/>
    <property type="match status" value="1"/>
</dbReference>
<name>A0A7W7T7D0_9PSEU</name>
<dbReference type="SMART" id="SM00278">
    <property type="entry name" value="HhH1"/>
    <property type="match status" value="2"/>
</dbReference>
<protein>
    <submittedName>
        <fullName evidence="3">Competence protein ComEA</fullName>
    </submittedName>
</protein>
<dbReference type="GO" id="GO:0015627">
    <property type="term" value="C:type II protein secretion system complex"/>
    <property type="evidence" value="ECO:0007669"/>
    <property type="project" value="TreeGrafter"/>
</dbReference>
<dbReference type="GO" id="GO:0006281">
    <property type="term" value="P:DNA repair"/>
    <property type="evidence" value="ECO:0007669"/>
    <property type="project" value="InterPro"/>
</dbReference>
<dbReference type="RefSeq" id="WP_246445331.1">
    <property type="nucleotide sequence ID" value="NZ_BAABAI010000016.1"/>
</dbReference>
<dbReference type="PANTHER" id="PTHR21180">
    <property type="entry name" value="ENDONUCLEASE/EXONUCLEASE/PHOSPHATASE FAMILY DOMAIN-CONTAINING PROTEIN 1"/>
    <property type="match status" value="1"/>
</dbReference>
<dbReference type="InterPro" id="IPR019554">
    <property type="entry name" value="Soluble_ligand-bd"/>
</dbReference>
<dbReference type="InterPro" id="IPR003583">
    <property type="entry name" value="Hlx-hairpin-Hlx_DNA-bd_motif"/>
</dbReference>
<dbReference type="EMBL" id="JACHJS010000001">
    <property type="protein sequence ID" value="MBB4967918.1"/>
    <property type="molecule type" value="Genomic_DNA"/>
</dbReference>
<comment type="caution">
    <text evidence="3">The sequence shown here is derived from an EMBL/GenBank/DDBJ whole genome shotgun (WGS) entry which is preliminary data.</text>
</comment>
<keyword evidence="4" id="KW-1185">Reference proteome</keyword>